<accession>A0A1Y3GDM7</accession>
<dbReference type="AlphaFoldDB" id="A0A1Y3GDM7"/>
<dbReference type="PANTHER" id="PTHR47099">
    <property type="entry name" value="METHYLCOBAMIDE:COM METHYLTRANSFERASE MTBA"/>
    <property type="match status" value="1"/>
</dbReference>
<dbReference type="GO" id="GO:0006730">
    <property type="term" value="P:one-carbon metabolic process"/>
    <property type="evidence" value="ECO:0007669"/>
    <property type="project" value="InterPro"/>
</dbReference>
<dbReference type="InterPro" id="IPR038071">
    <property type="entry name" value="UROD/MetE-like_sf"/>
</dbReference>
<sequence length="332" mass="35624">MNLRERFLGALRGEEVDMVPAVSVTQTGTVDFMEASGSSWPEAHYDAEKMADLAVAAYEVGGLESVRYPYCLTALAEVVGCGLKEGTRDTQPSVETHPGLDGIEMPDDLSQAGRVPEILEAANLVRSKVGDEVPIIVGIEAPDELAAHILGSSNYIKGLITDPEMVEEALEVSNELSMEYAQLVLDSGADAVCVPGYSTLDIVDPNSFKNLIKPTYREFVENVDGDIIMHMCGHIDQIIGDLADCGFEGISIEAQTEIQKAKEIIGNKASVIGNISTPNTLLNGSPQEVIKECQQALKAGTDILAPGCGLAPRTPTENVQAIVKARNQYYQK</sequence>
<dbReference type="GO" id="GO:0015948">
    <property type="term" value="P:methanogenesis"/>
    <property type="evidence" value="ECO:0007669"/>
    <property type="project" value="UniProtKB-KW"/>
</dbReference>
<dbReference type="InterPro" id="IPR052024">
    <property type="entry name" value="Methanogen_methyltrans"/>
</dbReference>
<name>A0A1Y3GDM7_9EURY</name>
<feature type="domain" description="Uroporphyrinogen decarboxylase (URO-D)" evidence="7">
    <location>
        <begin position="4"/>
        <end position="329"/>
    </location>
</feature>
<dbReference type="InterPro" id="IPR006360">
    <property type="entry name" value="Mtase_MtaA_CmuA"/>
</dbReference>
<evidence type="ECO:0000256" key="5">
    <source>
        <dbReference type="ARBA" id="ARBA00022833"/>
    </source>
</evidence>
<dbReference type="PANTHER" id="PTHR47099:SF1">
    <property type="entry name" value="METHYLCOBAMIDE:COM METHYLTRANSFERASE MTBA"/>
    <property type="match status" value="1"/>
</dbReference>
<evidence type="ECO:0000256" key="2">
    <source>
        <dbReference type="ARBA" id="ARBA00022603"/>
    </source>
</evidence>
<evidence type="ECO:0000256" key="6">
    <source>
        <dbReference type="ARBA" id="ARBA00022994"/>
    </source>
</evidence>
<dbReference type="Pfam" id="PF01208">
    <property type="entry name" value="URO-D"/>
    <property type="match status" value="1"/>
</dbReference>
<dbReference type="SUPFAM" id="SSF51726">
    <property type="entry name" value="UROD/MetE-like"/>
    <property type="match status" value="1"/>
</dbReference>
<dbReference type="OrthoDB" id="53160at2157"/>
<keyword evidence="3 8" id="KW-0808">Transferase</keyword>
<proteinExistence type="predicted"/>
<dbReference type="CDD" id="cd03307">
    <property type="entry name" value="Mta_CmuA_like"/>
    <property type="match status" value="1"/>
</dbReference>
<dbReference type="GO" id="GO:0004853">
    <property type="term" value="F:uroporphyrinogen decarboxylase activity"/>
    <property type="evidence" value="ECO:0007669"/>
    <property type="project" value="InterPro"/>
</dbReference>
<comment type="caution">
    <text evidence="8">The sequence shown here is derived from an EMBL/GenBank/DDBJ whole genome shotgun (WGS) entry which is preliminary data.</text>
</comment>
<dbReference type="GO" id="GO:0046872">
    <property type="term" value="F:metal ion binding"/>
    <property type="evidence" value="ECO:0007669"/>
    <property type="project" value="UniProtKB-KW"/>
</dbReference>
<evidence type="ECO:0000313" key="9">
    <source>
        <dbReference type="Proteomes" id="UP000195137"/>
    </source>
</evidence>
<organism evidence="8 9">
    <name type="scientific">Methanonatronarchaeum thermophilum</name>
    <dbReference type="NCBI Taxonomy" id="1927129"/>
    <lineage>
        <taxon>Archaea</taxon>
        <taxon>Methanobacteriati</taxon>
        <taxon>Methanobacteriota</taxon>
        <taxon>Methanonatronarchaeia</taxon>
        <taxon>Methanonatronarchaeales</taxon>
        <taxon>Methanonatronarchaeaceae</taxon>
        <taxon>Methanonatronarchaeum</taxon>
    </lineage>
</organism>
<reference evidence="8 9" key="1">
    <citation type="submission" date="2016-12" db="EMBL/GenBank/DDBJ databases">
        <title>Discovery of methanogenic haloarchaea.</title>
        <authorList>
            <person name="Sorokin D.Y."/>
            <person name="Makarova K.S."/>
            <person name="Abbas B."/>
            <person name="Ferrer M."/>
            <person name="Golyshin P.N."/>
        </authorList>
    </citation>
    <scope>NUCLEOTIDE SEQUENCE [LARGE SCALE GENOMIC DNA]</scope>
    <source>
        <strain evidence="8">AMET1</strain>
    </source>
</reference>
<dbReference type="EMBL" id="MRZU01000003">
    <property type="protein sequence ID" value="OUJ19327.1"/>
    <property type="molecule type" value="Genomic_DNA"/>
</dbReference>
<keyword evidence="4" id="KW-0479">Metal-binding</keyword>
<keyword evidence="5" id="KW-0862">Zinc</keyword>
<keyword evidence="6" id="KW-0484">Methanogenesis</keyword>
<dbReference type="NCBIfam" id="TIGR01463">
    <property type="entry name" value="mtaA_cmuA"/>
    <property type="match status" value="1"/>
</dbReference>
<dbReference type="InterPro" id="IPR000257">
    <property type="entry name" value="Uroporphyrinogen_deCOase"/>
</dbReference>
<evidence type="ECO:0000256" key="1">
    <source>
        <dbReference type="ARBA" id="ARBA00001947"/>
    </source>
</evidence>
<dbReference type="GO" id="GO:0032259">
    <property type="term" value="P:methylation"/>
    <property type="evidence" value="ECO:0007669"/>
    <property type="project" value="UniProtKB-KW"/>
</dbReference>
<dbReference type="NCBIfam" id="NF004889">
    <property type="entry name" value="PRK06252.1"/>
    <property type="match status" value="1"/>
</dbReference>
<comment type="cofactor">
    <cofactor evidence="1">
        <name>Zn(2+)</name>
        <dbReference type="ChEBI" id="CHEBI:29105"/>
    </cofactor>
</comment>
<dbReference type="GO" id="GO:0008168">
    <property type="term" value="F:methyltransferase activity"/>
    <property type="evidence" value="ECO:0007669"/>
    <property type="project" value="UniProtKB-KW"/>
</dbReference>
<keyword evidence="9" id="KW-1185">Reference proteome</keyword>
<dbReference type="Proteomes" id="UP000195137">
    <property type="component" value="Unassembled WGS sequence"/>
</dbReference>
<dbReference type="NCBIfam" id="NF040654">
    <property type="entry name" value="MtaA_Meth"/>
    <property type="match status" value="1"/>
</dbReference>
<dbReference type="GO" id="GO:0006779">
    <property type="term" value="P:porphyrin-containing compound biosynthetic process"/>
    <property type="evidence" value="ECO:0007669"/>
    <property type="project" value="InterPro"/>
</dbReference>
<evidence type="ECO:0000256" key="3">
    <source>
        <dbReference type="ARBA" id="ARBA00022679"/>
    </source>
</evidence>
<protein>
    <submittedName>
        <fullName evidence="8">Methylcobalamin:coenzyme M methyltransferase MtbA</fullName>
    </submittedName>
</protein>
<gene>
    <name evidence="8" type="ORF">AMET1_0983</name>
</gene>
<evidence type="ECO:0000256" key="4">
    <source>
        <dbReference type="ARBA" id="ARBA00022723"/>
    </source>
</evidence>
<dbReference type="RefSeq" id="WP_086637345.1">
    <property type="nucleotide sequence ID" value="NZ_MRZU01000003.1"/>
</dbReference>
<evidence type="ECO:0000259" key="7">
    <source>
        <dbReference type="Pfam" id="PF01208"/>
    </source>
</evidence>
<keyword evidence="2 8" id="KW-0489">Methyltransferase</keyword>
<evidence type="ECO:0000313" key="8">
    <source>
        <dbReference type="EMBL" id="OUJ19327.1"/>
    </source>
</evidence>
<dbReference type="Gene3D" id="3.20.20.210">
    <property type="match status" value="1"/>
</dbReference>